<dbReference type="Pfam" id="PF14223">
    <property type="entry name" value="Retrotran_gag_2"/>
    <property type="match status" value="1"/>
</dbReference>
<feature type="region of interest" description="Disordered" evidence="1">
    <location>
        <begin position="67"/>
        <end position="112"/>
    </location>
</feature>
<gene>
    <name evidence="2" type="ORF">PIB30_049986</name>
</gene>
<accession>A0ABU6RI74</accession>
<evidence type="ECO:0000313" key="2">
    <source>
        <dbReference type="EMBL" id="MED6123528.1"/>
    </source>
</evidence>
<sequence>MLIHEYETFKMKEEENIEDAIERFSKVFNGLNMLGKKFSEKEIIRMGAKKSRWYVDSGCSKHMTASFDSLNLDGEEKEKETNEASTQETKGDEEVQIIEPSMQGQSNELPKE</sequence>
<organism evidence="2 3">
    <name type="scientific">Stylosanthes scabra</name>
    <dbReference type="NCBI Taxonomy" id="79078"/>
    <lineage>
        <taxon>Eukaryota</taxon>
        <taxon>Viridiplantae</taxon>
        <taxon>Streptophyta</taxon>
        <taxon>Embryophyta</taxon>
        <taxon>Tracheophyta</taxon>
        <taxon>Spermatophyta</taxon>
        <taxon>Magnoliopsida</taxon>
        <taxon>eudicotyledons</taxon>
        <taxon>Gunneridae</taxon>
        <taxon>Pentapetalae</taxon>
        <taxon>rosids</taxon>
        <taxon>fabids</taxon>
        <taxon>Fabales</taxon>
        <taxon>Fabaceae</taxon>
        <taxon>Papilionoideae</taxon>
        <taxon>50 kb inversion clade</taxon>
        <taxon>dalbergioids sensu lato</taxon>
        <taxon>Dalbergieae</taxon>
        <taxon>Pterocarpus clade</taxon>
        <taxon>Stylosanthes</taxon>
    </lineage>
</organism>
<reference evidence="2 3" key="1">
    <citation type="journal article" date="2023" name="Plants (Basel)">
        <title>Bridging the Gap: Combining Genomics and Transcriptomics Approaches to Understand Stylosanthes scabra, an Orphan Legume from the Brazilian Caatinga.</title>
        <authorList>
            <person name="Ferreira-Neto J.R.C."/>
            <person name="da Silva M.D."/>
            <person name="Binneck E."/>
            <person name="de Melo N.F."/>
            <person name="da Silva R.H."/>
            <person name="de Melo A.L.T.M."/>
            <person name="Pandolfi V."/>
            <person name="Bustamante F.O."/>
            <person name="Brasileiro-Vidal A.C."/>
            <person name="Benko-Iseppon A.M."/>
        </authorList>
    </citation>
    <scope>NUCLEOTIDE SEQUENCE [LARGE SCALE GENOMIC DNA]</scope>
    <source>
        <tissue evidence="2">Leaves</tissue>
    </source>
</reference>
<dbReference type="Proteomes" id="UP001341840">
    <property type="component" value="Unassembled WGS sequence"/>
</dbReference>
<protein>
    <submittedName>
        <fullName evidence="2">Uncharacterized protein</fullName>
    </submittedName>
</protein>
<dbReference type="EMBL" id="JASCZI010030548">
    <property type="protein sequence ID" value="MED6123528.1"/>
    <property type="molecule type" value="Genomic_DNA"/>
</dbReference>
<keyword evidence="3" id="KW-1185">Reference proteome</keyword>
<feature type="compositionally biased region" description="Polar residues" evidence="1">
    <location>
        <begin position="102"/>
        <end position="112"/>
    </location>
</feature>
<name>A0ABU6RI74_9FABA</name>
<evidence type="ECO:0000256" key="1">
    <source>
        <dbReference type="SAM" id="MobiDB-lite"/>
    </source>
</evidence>
<proteinExistence type="predicted"/>
<comment type="caution">
    <text evidence="2">The sequence shown here is derived from an EMBL/GenBank/DDBJ whole genome shotgun (WGS) entry which is preliminary data.</text>
</comment>
<evidence type="ECO:0000313" key="3">
    <source>
        <dbReference type="Proteomes" id="UP001341840"/>
    </source>
</evidence>